<dbReference type="InterPro" id="IPR003959">
    <property type="entry name" value="ATPase_AAA_core"/>
</dbReference>
<comment type="similarity">
    <text evidence="1">Belongs to the CbxX/CfxQ family.</text>
</comment>
<keyword evidence="3" id="KW-0067">ATP-binding</keyword>
<dbReference type="PANTHER" id="PTHR43392">
    <property type="entry name" value="AAA-TYPE ATPASE FAMILY PROTEIN / ANKYRIN REPEAT FAMILY PROTEIN"/>
    <property type="match status" value="1"/>
</dbReference>
<keyword evidence="2" id="KW-0547">Nucleotide-binding</keyword>
<dbReference type="STRING" id="1305675.BFG57_15610"/>
<reference evidence="5 6" key="1">
    <citation type="submission" date="2016-08" db="EMBL/GenBank/DDBJ databases">
        <title>Genome of Bacillus solimangrovi GH2-4.</title>
        <authorList>
            <person name="Lim S."/>
            <person name="Kim B.-C."/>
        </authorList>
    </citation>
    <scope>NUCLEOTIDE SEQUENCE [LARGE SCALE GENOMIC DNA]</scope>
    <source>
        <strain evidence="5 6">GH2-4</strain>
    </source>
</reference>
<dbReference type="CDD" id="cd00009">
    <property type="entry name" value="AAA"/>
    <property type="match status" value="1"/>
</dbReference>
<evidence type="ECO:0000259" key="4">
    <source>
        <dbReference type="SMART" id="SM00382"/>
    </source>
</evidence>
<evidence type="ECO:0000256" key="2">
    <source>
        <dbReference type="ARBA" id="ARBA00022741"/>
    </source>
</evidence>
<dbReference type="InterPro" id="IPR000641">
    <property type="entry name" value="CbxX/CfxQ"/>
</dbReference>
<dbReference type="Gene3D" id="3.40.50.300">
    <property type="entry name" value="P-loop containing nucleotide triphosphate hydrolases"/>
    <property type="match status" value="2"/>
</dbReference>
<dbReference type="GO" id="GO:0005524">
    <property type="term" value="F:ATP binding"/>
    <property type="evidence" value="ECO:0007669"/>
    <property type="project" value="UniProtKB-KW"/>
</dbReference>
<dbReference type="Proteomes" id="UP000095209">
    <property type="component" value="Unassembled WGS sequence"/>
</dbReference>
<dbReference type="SMART" id="SM00382">
    <property type="entry name" value="AAA"/>
    <property type="match status" value="2"/>
</dbReference>
<dbReference type="AlphaFoldDB" id="A0A1E5LEL1"/>
<sequence length="766" mass="87667">MEEIITEWATTIDLYSETDGLKLLKILEQYQTHTQYFSLKASLLGLLSNIRMKRLGKIDQLSEKWAETALHYNEEEKLAGEIIANIQLEKSMNLLNELMFPLIRETDNRQGKRTVAQQYIQTSDSFLDEIEQHYQLFQTGLRAARLVDNKDLEETYSKLHGMLIQLEKSLASLVQYSTNFINSLAGNFHSSNYVTGMKEAISEVEELKRKWIEQFDQSETDTKQSCLTELENMIGLNEIKEKVRKLYHFLQYQQLRKSEGYQFKDELQLHMILTGNPGTGKTTLARLFAKIYHELGIFERSEITEVDRSHLVGSYVGQTEENVMNIVKQAQGGVLFIDEAYSLRRDGQSGNDYGQTAIDTLVSAMTSGEYAGTFAVILAGYPEEMRQFLWSNPGLRSRFPESNHFHLDDYSTEELIQIATKTGLENDFVLTEEALLEIEHRIDKERIDESFGNARTVKNILMDAVFQKGAKLAEKQVLDVIDFTIIDKEDVELKESSDHTSTSYERLERLVGLDVIKKEVKTLTAFVKLQQRRRESGLKTVPIHLHSVFSGNPGTGKTTVAEIFSHILKDSGLLKRGHVVTASRADLVAGYIGQTALKTKKKIREALGGVLFIDEAYSLMSMSQNDFGKEAIDTLVEEMTKHENNLVVILAGYPKLMKELLEFNPGLASRFKKFFDFPDYLPEELTALTTSYAESYSYKLDEETKNELTLYYQTQSIEGNGRFVTNLVDETIQKQAYRIMIEENDEQLSHLKLCDFRAAIEDRERD</sequence>
<name>A0A1E5LEL1_9BACI</name>
<dbReference type="FunFam" id="3.40.50.300:FF:000216">
    <property type="entry name" value="Type VII secretion ATPase EccA"/>
    <property type="match status" value="2"/>
</dbReference>
<dbReference type="SUPFAM" id="SSF52540">
    <property type="entry name" value="P-loop containing nucleoside triphosphate hydrolases"/>
    <property type="match status" value="2"/>
</dbReference>
<accession>A0A1E5LEL1</accession>
<dbReference type="InterPro" id="IPR027417">
    <property type="entry name" value="P-loop_NTPase"/>
</dbReference>
<evidence type="ECO:0000256" key="3">
    <source>
        <dbReference type="ARBA" id="ARBA00022840"/>
    </source>
</evidence>
<dbReference type="Pfam" id="PF17866">
    <property type="entry name" value="AAA_lid_6"/>
    <property type="match status" value="2"/>
</dbReference>
<comment type="caution">
    <text evidence="5">The sequence shown here is derived from an EMBL/GenBank/DDBJ whole genome shotgun (WGS) entry which is preliminary data.</text>
</comment>
<evidence type="ECO:0000313" key="5">
    <source>
        <dbReference type="EMBL" id="OEH92504.1"/>
    </source>
</evidence>
<feature type="domain" description="AAA+ ATPase" evidence="4">
    <location>
        <begin position="543"/>
        <end position="679"/>
    </location>
</feature>
<dbReference type="InterPro" id="IPR050773">
    <property type="entry name" value="CbxX/CfxQ_RuBisCO_ESX"/>
</dbReference>
<organism evidence="5 6">
    <name type="scientific">Bacillus solimangrovi</name>
    <dbReference type="NCBI Taxonomy" id="1305675"/>
    <lineage>
        <taxon>Bacteria</taxon>
        <taxon>Bacillati</taxon>
        <taxon>Bacillota</taxon>
        <taxon>Bacilli</taxon>
        <taxon>Bacillales</taxon>
        <taxon>Bacillaceae</taxon>
        <taxon>Bacillus</taxon>
    </lineage>
</organism>
<dbReference type="EMBL" id="MJEH01000027">
    <property type="protein sequence ID" value="OEH92504.1"/>
    <property type="molecule type" value="Genomic_DNA"/>
</dbReference>
<dbReference type="PANTHER" id="PTHR43392:SF2">
    <property type="entry name" value="AAA-TYPE ATPASE FAMILY PROTEIN _ ANKYRIN REPEAT FAMILY PROTEIN"/>
    <property type="match status" value="1"/>
</dbReference>
<proteinExistence type="inferred from homology"/>
<keyword evidence="6" id="KW-1185">Reference proteome</keyword>
<dbReference type="Pfam" id="PF00004">
    <property type="entry name" value="AAA"/>
    <property type="match status" value="2"/>
</dbReference>
<dbReference type="InterPro" id="IPR041627">
    <property type="entry name" value="AAA_lid_6"/>
</dbReference>
<evidence type="ECO:0000313" key="6">
    <source>
        <dbReference type="Proteomes" id="UP000095209"/>
    </source>
</evidence>
<gene>
    <name evidence="5" type="ORF">BFG57_15610</name>
</gene>
<evidence type="ECO:0000256" key="1">
    <source>
        <dbReference type="ARBA" id="ARBA00010378"/>
    </source>
</evidence>
<dbReference type="PRINTS" id="PR00819">
    <property type="entry name" value="CBXCFQXSUPER"/>
</dbReference>
<protein>
    <recommendedName>
        <fullName evidence="4">AAA+ ATPase domain-containing protein</fullName>
    </recommendedName>
</protein>
<dbReference type="Gene3D" id="1.10.8.60">
    <property type="match status" value="1"/>
</dbReference>
<feature type="domain" description="AAA+ ATPase" evidence="4">
    <location>
        <begin position="267"/>
        <end position="448"/>
    </location>
</feature>
<dbReference type="GO" id="GO:0016887">
    <property type="term" value="F:ATP hydrolysis activity"/>
    <property type="evidence" value="ECO:0007669"/>
    <property type="project" value="InterPro"/>
</dbReference>
<dbReference type="InterPro" id="IPR003593">
    <property type="entry name" value="AAA+_ATPase"/>
</dbReference>